<evidence type="ECO:0000256" key="2">
    <source>
        <dbReference type="ARBA" id="ARBA00022614"/>
    </source>
</evidence>
<keyword evidence="3" id="KW-0677">Repeat</keyword>
<dbReference type="InterPro" id="IPR051848">
    <property type="entry name" value="PGIP"/>
</dbReference>
<comment type="subcellular location">
    <subcellularLocation>
        <location evidence="1">Cell envelope</location>
    </subcellularLocation>
</comment>
<organism evidence="8 9">
    <name type="scientific">Kwoniella shandongensis</name>
    <dbReference type="NCBI Taxonomy" id="1734106"/>
    <lineage>
        <taxon>Eukaryota</taxon>
        <taxon>Fungi</taxon>
        <taxon>Dikarya</taxon>
        <taxon>Basidiomycota</taxon>
        <taxon>Agaricomycotina</taxon>
        <taxon>Tremellomycetes</taxon>
        <taxon>Tremellales</taxon>
        <taxon>Cryptococcaceae</taxon>
        <taxon>Kwoniella</taxon>
    </lineage>
</organism>
<dbReference type="InterPro" id="IPR013210">
    <property type="entry name" value="LRR_N_plant-typ"/>
</dbReference>
<dbReference type="Pfam" id="PF08263">
    <property type="entry name" value="LRRNT_2"/>
    <property type="match status" value="1"/>
</dbReference>
<dbReference type="AlphaFoldDB" id="A0AAJ8MWA8"/>
<dbReference type="PANTHER" id="PTHR48059:SF30">
    <property type="entry name" value="OS06G0587000 PROTEIN"/>
    <property type="match status" value="1"/>
</dbReference>
<feature type="region of interest" description="Disordered" evidence="5">
    <location>
        <begin position="787"/>
        <end position="810"/>
    </location>
</feature>
<feature type="region of interest" description="Disordered" evidence="5">
    <location>
        <begin position="375"/>
        <end position="403"/>
    </location>
</feature>
<comment type="similarity">
    <text evidence="4">Belongs to the polygalacturonase-inhibiting protein family.</text>
</comment>
<feature type="region of interest" description="Disordered" evidence="5">
    <location>
        <begin position="27"/>
        <end position="100"/>
    </location>
</feature>
<reference evidence="8" key="2">
    <citation type="submission" date="2024-01" db="EMBL/GenBank/DDBJ databases">
        <title>Comparative genomics of Cryptococcus and Kwoniella reveals pathogenesis evolution and contrasting modes of karyotype evolution via chromosome fusion or intercentromeric recombination.</title>
        <authorList>
            <person name="Coelho M.A."/>
            <person name="David-Palma M."/>
            <person name="Shea T."/>
            <person name="Bowers K."/>
            <person name="McGinley-Smith S."/>
            <person name="Mohammad A.W."/>
            <person name="Gnirke A."/>
            <person name="Yurkov A.M."/>
            <person name="Nowrousian M."/>
            <person name="Sun S."/>
            <person name="Cuomo C.A."/>
            <person name="Heitman J."/>
        </authorList>
    </citation>
    <scope>NUCLEOTIDE SEQUENCE</scope>
    <source>
        <strain evidence="8">CBS 12478</strain>
    </source>
</reference>
<keyword evidence="6" id="KW-0472">Membrane</keyword>
<feature type="transmembrane region" description="Helical" evidence="6">
    <location>
        <begin position="409"/>
        <end position="430"/>
    </location>
</feature>
<proteinExistence type="inferred from homology"/>
<dbReference type="RefSeq" id="XP_065823544.1">
    <property type="nucleotide sequence ID" value="XM_065967472.1"/>
</dbReference>
<dbReference type="PROSITE" id="PS51450">
    <property type="entry name" value="LRR"/>
    <property type="match status" value="1"/>
</dbReference>
<feature type="region of interest" description="Disordered" evidence="5">
    <location>
        <begin position="437"/>
        <end position="473"/>
    </location>
</feature>
<dbReference type="InterPro" id="IPR001611">
    <property type="entry name" value="Leu-rich_rpt"/>
</dbReference>
<name>A0AAJ8MWA8_9TREE</name>
<keyword evidence="6" id="KW-1133">Transmembrane helix</keyword>
<dbReference type="KEGG" id="ksn:90829980"/>
<sequence length="844" mass="88881">MAPSEDRPTRFKSRFSLLSLLPARHPPLFVSQPLPPIPPTKPGPRHPTIISQGTISPVHSEYPEPSTPFPSNPKSKHQRGSSSANANSRPPPLDLQKTKMMYPSSSIDVIIDPGTPNKALPLPAEVSSKKEKEKKKKTAANAKVDDPFEFAEVEAGHRYPSWKGGKVDIKPGQVIPQHMMMTNRAAPQVTNPATKKNPHAQTTITTPNNYESVLHNVLLTPTYLGPSPPPIPTPSPSSSLGGGWGESSTRSGKRQTLLGKGLDSISKVAQRSRDSLWMPGKSILKIRTGGGGNDQVSGSIQAMREREEQEMERFRRNVRPVRLAVPDHSDSCTRSFTSGSSPVRETSYSQTSFARRSPGWIGRTEWDAGYVEEDKKARPRPISGAGDPGWRWRRNKDEKTTKQQKIRKYGIIIAIIALMALIIGLCTSLLTKSSSSDKGAASASNSTDATSLSVSGTGSTTASAPSSTGTSSQTLTTCVNQFTTSASTVPSSYPCSDCVPLLASTTNDFSQPIVNGNSTGVGSALQFCALMDVLKETEGNGLSSWGKDASPCGGWSGVSCDSRGRVTGLTLQYPNVPSQLPDTLGNIYALQALHLMGNSSVPSGSFPSSLLSLPDFTTLDIEYTSLVGPIDSAPFSSAKGLTTFVLVNNANLGKTMPDLSTNTKLLTVAVTGQSSTDGKVDKLPSSLTYLDLSYNSLSGQIPSLSQLTNLKTLYLQNNAFTSPPTSFPSSLTTLSLTSNPSLSGAMPDSVCSNSGLTSCDLRSTSLTGGGTTLASVGTNLFSTSTSSVSASTSSSTTGISTSSVSPSSSVGSSTVAASASTSTLPSTNIVARAETKMCGVCQFS</sequence>
<dbReference type="GeneID" id="90829980"/>
<feature type="domain" description="Leucine-rich repeat-containing N-terminal plant-type" evidence="7">
    <location>
        <begin position="529"/>
        <end position="561"/>
    </location>
</feature>
<dbReference type="Gene3D" id="3.80.10.10">
    <property type="entry name" value="Ribonuclease Inhibitor"/>
    <property type="match status" value="2"/>
</dbReference>
<keyword evidence="2" id="KW-0433">Leucine-rich repeat</keyword>
<evidence type="ECO:0000259" key="7">
    <source>
        <dbReference type="Pfam" id="PF08263"/>
    </source>
</evidence>
<dbReference type="InterPro" id="IPR032675">
    <property type="entry name" value="LRR_dom_sf"/>
</dbReference>
<dbReference type="InterPro" id="IPR025875">
    <property type="entry name" value="Leu-rich_rpt_4"/>
</dbReference>
<feature type="compositionally biased region" description="Pro residues" evidence="5">
    <location>
        <begin position="33"/>
        <end position="42"/>
    </location>
</feature>
<keyword evidence="9" id="KW-1185">Reference proteome</keyword>
<dbReference type="Pfam" id="PF12799">
    <property type="entry name" value="LRR_4"/>
    <property type="match status" value="1"/>
</dbReference>
<evidence type="ECO:0000313" key="9">
    <source>
        <dbReference type="Proteomes" id="UP000322225"/>
    </source>
</evidence>
<gene>
    <name evidence="8" type="ORF">CI109_104302</name>
</gene>
<evidence type="ECO:0000256" key="5">
    <source>
        <dbReference type="SAM" id="MobiDB-lite"/>
    </source>
</evidence>
<feature type="region of interest" description="Disordered" evidence="5">
    <location>
        <begin position="327"/>
        <end position="349"/>
    </location>
</feature>
<evidence type="ECO:0000313" key="8">
    <source>
        <dbReference type="EMBL" id="WWD19835.1"/>
    </source>
</evidence>
<dbReference type="Proteomes" id="UP000322225">
    <property type="component" value="Chromosome 7"/>
</dbReference>
<dbReference type="SUPFAM" id="SSF52058">
    <property type="entry name" value="L domain-like"/>
    <property type="match status" value="1"/>
</dbReference>
<feature type="region of interest" description="Disordered" evidence="5">
    <location>
        <begin position="112"/>
        <end position="141"/>
    </location>
</feature>
<protein>
    <recommendedName>
        <fullName evidence="7">Leucine-rich repeat-containing N-terminal plant-type domain-containing protein</fullName>
    </recommendedName>
</protein>
<evidence type="ECO:0000256" key="1">
    <source>
        <dbReference type="ARBA" id="ARBA00004196"/>
    </source>
</evidence>
<feature type="compositionally biased region" description="Pro residues" evidence="5">
    <location>
        <begin position="226"/>
        <end position="235"/>
    </location>
</feature>
<dbReference type="PANTHER" id="PTHR48059">
    <property type="entry name" value="POLYGALACTURONASE INHIBITOR 1"/>
    <property type="match status" value="1"/>
</dbReference>
<evidence type="ECO:0000256" key="3">
    <source>
        <dbReference type="ARBA" id="ARBA00022737"/>
    </source>
</evidence>
<feature type="compositionally biased region" description="Polar residues" evidence="5">
    <location>
        <begin position="332"/>
        <end position="349"/>
    </location>
</feature>
<feature type="region of interest" description="Disordered" evidence="5">
    <location>
        <begin position="224"/>
        <end position="261"/>
    </location>
</feature>
<accession>A0AAJ8MWA8</accession>
<evidence type="ECO:0000256" key="4">
    <source>
        <dbReference type="ARBA" id="ARBA00038043"/>
    </source>
</evidence>
<evidence type="ECO:0000256" key="6">
    <source>
        <dbReference type="SAM" id="Phobius"/>
    </source>
</evidence>
<reference evidence="8" key="1">
    <citation type="submission" date="2017-08" db="EMBL/GenBank/DDBJ databases">
        <authorList>
            <person name="Cuomo C."/>
            <person name="Billmyre B."/>
            <person name="Heitman J."/>
        </authorList>
    </citation>
    <scope>NUCLEOTIDE SEQUENCE</scope>
    <source>
        <strain evidence="8">CBS 12478</strain>
    </source>
</reference>
<keyword evidence="6" id="KW-0812">Transmembrane</keyword>
<dbReference type="EMBL" id="CP144057">
    <property type="protein sequence ID" value="WWD19835.1"/>
    <property type="molecule type" value="Genomic_DNA"/>
</dbReference>